<protein>
    <submittedName>
        <fullName evidence="1">Uncharacterized protein</fullName>
    </submittedName>
</protein>
<dbReference type="EMBL" id="HBUF01358859">
    <property type="protein sequence ID" value="CAG6719471.1"/>
    <property type="molecule type" value="Transcribed_RNA"/>
</dbReference>
<dbReference type="AlphaFoldDB" id="A0A8D8VDI7"/>
<organism evidence="1">
    <name type="scientific">Cacopsylla melanoneura</name>
    <dbReference type="NCBI Taxonomy" id="428564"/>
    <lineage>
        <taxon>Eukaryota</taxon>
        <taxon>Metazoa</taxon>
        <taxon>Ecdysozoa</taxon>
        <taxon>Arthropoda</taxon>
        <taxon>Hexapoda</taxon>
        <taxon>Insecta</taxon>
        <taxon>Pterygota</taxon>
        <taxon>Neoptera</taxon>
        <taxon>Paraneoptera</taxon>
        <taxon>Hemiptera</taxon>
        <taxon>Sternorrhyncha</taxon>
        <taxon>Psylloidea</taxon>
        <taxon>Psyllidae</taxon>
        <taxon>Psyllinae</taxon>
        <taxon>Cacopsylla</taxon>
    </lineage>
</organism>
<sequence>MIQEIDNNSHSLCIRRRQGQLPRRCGGLSIGGSKIVCELMYKYTLVMLNVALRIIPLTSFPLHNNFKIEVSIPTTSFHRTHLKSFNIKIMPSTFFKSTPPCAFYILLGHKSVLTKFESIACFILIIIVKRHISHLPESDNIVNLLSNTGNARSVASVVKLTLDILLMTTARTVNRACFPIVFFLHTITVEQYASLHGPDTKEVDFLVPMHFSGLDAVKINNDAATANLGYKAKTKEGAEQIIFHGIWRTHIEELGILKFVTGVTFKKRRELQVEFPEKQKMATILVSPIKLLKFAKLSTACQTDLIVPNKQQVHHACIFSGPRILVFNKALTDLMSKKDKQAKNGKLYVSSRNFRGSRGIHGGMNKIDSPRHVPLLDICFNFRIIVSTTKFSY</sequence>
<name>A0A8D8VDI7_9HEMI</name>
<evidence type="ECO:0000313" key="1">
    <source>
        <dbReference type="EMBL" id="CAG6719471.1"/>
    </source>
</evidence>
<reference evidence="1" key="1">
    <citation type="submission" date="2021-05" db="EMBL/GenBank/DDBJ databases">
        <authorList>
            <person name="Alioto T."/>
            <person name="Alioto T."/>
            <person name="Gomez Garrido J."/>
        </authorList>
    </citation>
    <scope>NUCLEOTIDE SEQUENCE</scope>
</reference>
<accession>A0A8D8VDI7</accession>
<proteinExistence type="predicted"/>